<dbReference type="Proteomes" id="UP001530377">
    <property type="component" value="Unassembled WGS sequence"/>
</dbReference>
<name>A0ABD3SEK4_9STRA</name>
<feature type="chain" id="PRO_5044774207" evidence="2">
    <location>
        <begin position="29"/>
        <end position="317"/>
    </location>
</feature>
<feature type="transmembrane region" description="Helical" evidence="1">
    <location>
        <begin position="291"/>
        <end position="309"/>
    </location>
</feature>
<proteinExistence type="predicted"/>
<gene>
    <name evidence="3" type="ORF">ACHAXA_008119</name>
</gene>
<keyword evidence="2" id="KW-0732">Signal</keyword>
<reference evidence="3 4" key="1">
    <citation type="submission" date="2024-10" db="EMBL/GenBank/DDBJ databases">
        <title>Updated reference genomes for cyclostephanoid diatoms.</title>
        <authorList>
            <person name="Roberts W.R."/>
            <person name="Alverson A.J."/>
        </authorList>
    </citation>
    <scope>NUCLEOTIDE SEQUENCE [LARGE SCALE GENOMIC DNA]</scope>
    <source>
        <strain evidence="3 4">AJA228-03</strain>
    </source>
</reference>
<evidence type="ECO:0000313" key="3">
    <source>
        <dbReference type="EMBL" id="KAL3822979.1"/>
    </source>
</evidence>
<dbReference type="AlphaFoldDB" id="A0ABD3SEK4"/>
<comment type="caution">
    <text evidence="3">The sequence shown here is derived from an EMBL/GenBank/DDBJ whole genome shotgun (WGS) entry which is preliminary data.</text>
</comment>
<feature type="signal peptide" evidence="2">
    <location>
        <begin position="1"/>
        <end position="28"/>
    </location>
</feature>
<evidence type="ECO:0000256" key="1">
    <source>
        <dbReference type="SAM" id="Phobius"/>
    </source>
</evidence>
<evidence type="ECO:0000256" key="2">
    <source>
        <dbReference type="SAM" id="SignalP"/>
    </source>
</evidence>
<sequence>MTAFHYCRATATTVILLVHPLATTTVSAWAVQRLSIPRHIRSSRNIIINDVGKISSGEPSSSSSSSSSCGKRLAMLAFDPADFVAVSSAQHDHVVVSSALDALSSLTLAKATSAIGLPPNQSVAPLSETIRSFIEGGSNGIGIGGGGNMIEVIPDMPSMPGGAPRTGNPFLAGTFREIYDAAIQPPNPRMIEYNNARNADGSVTVPSRGLDVVARYADLLSKIPLAAAIYALFDFFLINAEEDVALSELLSYDGDDDDYYDDDDDEYGNGNGNNDIGAIMDVESRVLTQRIVGLLAIVFVTIAWSLMSYHPVPFNEL</sequence>
<accession>A0ABD3SEK4</accession>
<organism evidence="3 4">
    <name type="scientific">Cyclostephanos tholiformis</name>
    <dbReference type="NCBI Taxonomy" id="382380"/>
    <lineage>
        <taxon>Eukaryota</taxon>
        <taxon>Sar</taxon>
        <taxon>Stramenopiles</taxon>
        <taxon>Ochrophyta</taxon>
        <taxon>Bacillariophyta</taxon>
        <taxon>Coscinodiscophyceae</taxon>
        <taxon>Thalassiosirophycidae</taxon>
        <taxon>Stephanodiscales</taxon>
        <taxon>Stephanodiscaceae</taxon>
        <taxon>Cyclostephanos</taxon>
    </lineage>
</organism>
<dbReference type="EMBL" id="JALLPB020000049">
    <property type="protein sequence ID" value="KAL3822979.1"/>
    <property type="molecule type" value="Genomic_DNA"/>
</dbReference>
<evidence type="ECO:0000313" key="4">
    <source>
        <dbReference type="Proteomes" id="UP001530377"/>
    </source>
</evidence>
<keyword evidence="1" id="KW-0812">Transmembrane</keyword>
<keyword evidence="1" id="KW-1133">Transmembrane helix</keyword>
<protein>
    <submittedName>
        <fullName evidence="3">Uncharacterized protein</fullName>
    </submittedName>
</protein>
<keyword evidence="1" id="KW-0472">Membrane</keyword>
<keyword evidence="4" id="KW-1185">Reference proteome</keyword>